<keyword evidence="11" id="KW-1185">Reference proteome</keyword>
<keyword evidence="3" id="KW-0863">Zinc-finger</keyword>
<dbReference type="InterPro" id="IPR012337">
    <property type="entry name" value="RNaseH-like_sf"/>
</dbReference>
<evidence type="ECO:0000256" key="3">
    <source>
        <dbReference type="ARBA" id="ARBA00022771"/>
    </source>
</evidence>
<keyword evidence="5" id="KW-0805">Transcription regulation</keyword>
<keyword evidence="4" id="KW-0862">Zinc</keyword>
<comment type="caution">
    <text evidence="10">The sequence shown here is derived from an EMBL/GenBank/DDBJ whole genome shotgun (WGS) entry which is preliminary data.</text>
</comment>
<organism evidence="10 11">
    <name type="scientific">Hirsutella rhossiliensis</name>
    <dbReference type="NCBI Taxonomy" id="111463"/>
    <lineage>
        <taxon>Eukaryota</taxon>
        <taxon>Fungi</taxon>
        <taxon>Dikarya</taxon>
        <taxon>Ascomycota</taxon>
        <taxon>Pezizomycotina</taxon>
        <taxon>Sordariomycetes</taxon>
        <taxon>Hypocreomycetidae</taxon>
        <taxon>Hypocreales</taxon>
        <taxon>Ophiocordycipitaceae</taxon>
        <taxon>Hirsutella</taxon>
    </lineage>
</organism>
<evidence type="ECO:0000256" key="4">
    <source>
        <dbReference type="ARBA" id="ARBA00022833"/>
    </source>
</evidence>
<feature type="compositionally biased region" description="Polar residues" evidence="8">
    <location>
        <begin position="1"/>
        <end position="42"/>
    </location>
</feature>
<evidence type="ECO:0000256" key="5">
    <source>
        <dbReference type="ARBA" id="ARBA00023015"/>
    </source>
</evidence>
<feature type="domain" description="BED-type" evidence="9">
    <location>
        <begin position="52"/>
        <end position="102"/>
    </location>
</feature>
<protein>
    <submittedName>
        <fullName evidence="10">Ribonuclease H-like protein</fullName>
    </submittedName>
</protein>
<keyword evidence="2" id="KW-0479">Metal-binding</keyword>
<evidence type="ECO:0000256" key="1">
    <source>
        <dbReference type="ARBA" id="ARBA00004123"/>
    </source>
</evidence>
<dbReference type="GO" id="GO:0003677">
    <property type="term" value="F:DNA binding"/>
    <property type="evidence" value="ECO:0007669"/>
    <property type="project" value="InterPro"/>
</dbReference>
<reference evidence="10" key="1">
    <citation type="submission" date="2021-09" db="EMBL/GenBank/DDBJ databases">
        <title>A high-quality genome of the endoparasitic fungus Hirsutella rhossiliensis with a comparison of Hirsutella genomes reveals transposable elements contributing to genome size variation.</title>
        <authorList>
            <person name="Lin R."/>
            <person name="Jiao Y."/>
            <person name="Sun X."/>
            <person name="Ling J."/>
            <person name="Xie B."/>
            <person name="Cheng X."/>
        </authorList>
    </citation>
    <scope>NUCLEOTIDE SEQUENCE</scope>
    <source>
        <strain evidence="10">HR02</strain>
    </source>
</reference>
<dbReference type="PANTHER" id="PTHR46481:SF10">
    <property type="entry name" value="ZINC FINGER BED DOMAIN-CONTAINING PROTEIN 39"/>
    <property type="match status" value="1"/>
</dbReference>
<evidence type="ECO:0000256" key="7">
    <source>
        <dbReference type="ARBA" id="ARBA00023242"/>
    </source>
</evidence>
<dbReference type="GeneID" id="68349865"/>
<gene>
    <name evidence="10" type="ORF">HRG_00736</name>
</gene>
<feature type="compositionally biased region" description="Basic and acidic residues" evidence="8">
    <location>
        <begin position="56"/>
        <end position="67"/>
    </location>
</feature>
<dbReference type="GO" id="GO:0005634">
    <property type="term" value="C:nucleus"/>
    <property type="evidence" value="ECO:0007669"/>
    <property type="project" value="UniProtKB-SubCell"/>
</dbReference>
<comment type="subcellular location">
    <subcellularLocation>
        <location evidence="1">Nucleus</location>
    </subcellularLocation>
</comment>
<evidence type="ECO:0000313" key="10">
    <source>
        <dbReference type="EMBL" id="KAH0968094.1"/>
    </source>
</evidence>
<dbReference type="Pfam" id="PF02892">
    <property type="entry name" value="zf-BED"/>
    <property type="match status" value="1"/>
</dbReference>
<dbReference type="InterPro" id="IPR052035">
    <property type="entry name" value="ZnF_BED_domain_contain"/>
</dbReference>
<dbReference type="EMBL" id="JAIZPD010000001">
    <property type="protein sequence ID" value="KAH0968094.1"/>
    <property type="molecule type" value="Genomic_DNA"/>
</dbReference>
<evidence type="ECO:0000313" key="11">
    <source>
        <dbReference type="Proteomes" id="UP000824596"/>
    </source>
</evidence>
<proteinExistence type="predicted"/>
<evidence type="ECO:0000256" key="8">
    <source>
        <dbReference type="SAM" id="MobiDB-lite"/>
    </source>
</evidence>
<dbReference type="SUPFAM" id="SSF53098">
    <property type="entry name" value="Ribonuclease H-like"/>
    <property type="match status" value="1"/>
</dbReference>
<evidence type="ECO:0000256" key="2">
    <source>
        <dbReference type="ARBA" id="ARBA00022723"/>
    </source>
</evidence>
<evidence type="ECO:0000256" key="6">
    <source>
        <dbReference type="ARBA" id="ARBA00023163"/>
    </source>
</evidence>
<dbReference type="PANTHER" id="PTHR46481">
    <property type="entry name" value="ZINC FINGER BED DOMAIN-CONTAINING PROTEIN 4"/>
    <property type="match status" value="1"/>
</dbReference>
<dbReference type="OrthoDB" id="4923459at2759"/>
<name>A0A9P8N7C1_9HYPO</name>
<dbReference type="GO" id="GO:0008270">
    <property type="term" value="F:zinc ion binding"/>
    <property type="evidence" value="ECO:0007669"/>
    <property type="project" value="UniProtKB-KW"/>
</dbReference>
<evidence type="ECO:0000259" key="9">
    <source>
        <dbReference type="Pfam" id="PF02892"/>
    </source>
</evidence>
<accession>A0A9P8N7C1</accession>
<keyword evidence="7" id="KW-0539">Nucleus</keyword>
<dbReference type="RefSeq" id="XP_044725607.1">
    <property type="nucleotide sequence ID" value="XM_044859207.1"/>
</dbReference>
<dbReference type="InterPro" id="IPR003656">
    <property type="entry name" value="Znf_BED"/>
</dbReference>
<feature type="region of interest" description="Disordered" evidence="8">
    <location>
        <begin position="1"/>
        <end position="67"/>
    </location>
</feature>
<dbReference type="Proteomes" id="UP000824596">
    <property type="component" value="Unassembled WGS sequence"/>
</dbReference>
<dbReference type="AlphaFoldDB" id="A0A9P8N7C1"/>
<sequence length="393" mass="43663">MFQQSSRISGGSTSHAASPSSTIELRSSPTSVPLNPSDNSGCRTRKRKPTANTWAHAREPQESEPARCPRKNEKIYYCMHCRDPTSSTTVSTTFRRHLLKIHGIELVAHDHPIKKRRDSLIQDVFAKAGEAALEALMQLVTVRNLSYNCSSWPELHALICAVNYTAEDLISLSHGSIQKLVSNSYCVHKDILRRKLQSSPSKLHLSADVWSAPNHKAFLGICAKFVDMDAKETMQALLALSELPGLDGPGSHGGAEQWKLLQHVLEDYNIWNKIGFYTGDNHGSNDKLCRLLSEHLRGKGISWEAKKQRIRCHGHVINLAVQAFLFMDSKEAARAALEQIESDDAVAYGSDFAERVKAQQALGWRRLGPLGKVHNISVHIPCPTPLWVTPPFG</sequence>
<keyword evidence="6" id="KW-0804">Transcription</keyword>